<dbReference type="PANTHER" id="PTHR43421">
    <property type="entry name" value="METALLOPROTEASE PMBA"/>
    <property type="match status" value="1"/>
</dbReference>
<evidence type="ECO:0000259" key="1">
    <source>
        <dbReference type="Pfam" id="PF19289"/>
    </source>
</evidence>
<dbReference type="GO" id="GO:0005829">
    <property type="term" value="C:cytosol"/>
    <property type="evidence" value="ECO:0007669"/>
    <property type="project" value="TreeGrafter"/>
</dbReference>
<comment type="caution">
    <text evidence="2">The sequence shown here is derived from an EMBL/GenBank/DDBJ whole genome shotgun (WGS) entry which is preliminary data.</text>
</comment>
<dbReference type="RefSeq" id="WP_151859981.1">
    <property type="nucleotide sequence ID" value="NZ_WBZC01000008.1"/>
</dbReference>
<evidence type="ECO:0000313" key="2">
    <source>
        <dbReference type="EMBL" id="KAB3537836.1"/>
    </source>
</evidence>
<dbReference type="OrthoDB" id="1948998at2"/>
<dbReference type="Pfam" id="PF19289">
    <property type="entry name" value="PmbA_TldD_3rd"/>
    <property type="match status" value="1"/>
</dbReference>
<dbReference type="AlphaFoldDB" id="A0A6I0FF21"/>
<dbReference type="EMBL" id="WBZC01000008">
    <property type="protein sequence ID" value="KAB3537836.1"/>
    <property type="molecule type" value="Genomic_DNA"/>
</dbReference>
<dbReference type="Proteomes" id="UP000432715">
    <property type="component" value="Unassembled WGS sequence"/>
</dbReference>
<dbReference type="GO" id="GO:0006508">
    <property type="term" value="P:proteolysis"/>
    <property type="evidence" value="ECO:0007669"/>
    <property type="project" value="InterPro"/>
</dbReference>
<keyword evidence="3" id="KW-1185">Reference proteome</keyword>
<protein>
    <recommendedName>
        <fullName evidence="1">Metalloprotease TldD/E C-terminal domain-containing protein</fullName>
    </recommendedName>
</protein>
<name>A0A6I0FF21_9FIRM</name>
<reference evidence="2 3" key="1">
    <citation type="submission" date="2019-10" db="EMBL/GenBank/DDBJ databases">
        <title>Alkaliphilus serpentinus sp. nov. and Alkaliphilus pronyensis sp. nov., two novel anaerobic alkaliphilic species isolated from the serpentinized-hosted hydrothermal field of the Prony Bay (New Caledonia).</title>
        <authorList>
            <person name="Postec A."/>
        </authorList>
    </citation>
    <scope>NUCLEOTIDE SEQUENCE [LARGE SCALE GENOMIC DNA]</scope>
    <source>
        <strain evidence="2 3">LacV</strain>
    </source>
</reference>
<dbReference type="PANTHER" id="PTHR43421:SF1">
    <property type="entry name" value="METALLOPROTEASE PMBA"/>
    <property type="match status" value="1"/>
</dbReference>
<dbReference type="SUPFAM" id="SSF111283">
    <property type="entry name" value="Putative modulator of DNA gyrase, PmbA/TldD"/>
    <property type="match status" value="1"/>
</dbReference>
<gene>
    <name evidence="2" type="ORF">F8154_02325</name>
</gene>
<sequence length="438" mass="49493">MEYIKNLENKIKEYMVKSKGELQIKGWYYGANKNTSIKIGLKNNQLGGAYSCPRAEESIRGKIYIIWNDDRRSIAILQSNTARNFDKMVELWRRASYVEIEGADIYAAQKYPQVKLFDEEVNHLIYSDQDYLFELLDEYKNEFGSNGINDVNGSVSASSFQQYICNSKGLRICNRSTSFSTFILGDDIYGRSFISRKKICKPKKQQIIQDSITRINQLKTRIKISGGEMEVLLLPQVMESFIQHYLLNNLNGSNVVNKRSIFSLDNFNQEVEAIRKDMSLCINTITDYNQGSYISTFEGVPGGEAFLIKNGKLKTPILDLKHGKKANRKATPVPAGKGSIQFYSNDMVTLQEAIEQMDKGIIVCDLLGMHTQDPTSGNYSLTSPNSIYVENGRVIGGCKAVISGNIFKDLRSQHTKLGKINFEEIPFALIKSKVTGEK</sequence>
<proteinExistence type="predicted"/>
<feature type="domain" description="Metalloprotease TldD/E C-terminal" evidence="1">
    <location>
        <begin position="227"/>
        <end position="412"/>
    </location>
</feature>
<evidence type="ECO:0000313" key="3">
    <source>
        <dbReference type="Proteomes" id="UP000432715"/>
    </source>
</evidence>
<dbReference type="InterPro" id="IPR036059">
    <property type="entry name" value="TldD/PmbA_sf"/>
</dbReference>
<accession>A0A6I0FF21</accession>
<dbReference type="GO" id="GO:0008237">
    <property type="term" value="F:metallopeptidase activity"/>
    <property type="evidence" value="ECO:0007669"/>
    <property type="project" value="InterPro"/>
</dbReference>
<dbReference type="InterPro" id="IPR047657">
    <property type="entry name" value="PmbA"/>
</dbReference>
<dbReference type="InterPro" id="IPR045569">
    <property type="entry name" value="Metalloprtase-TldD/E_C"/>
</dbReference>
<organism evidence="2 3">
    <name type="scientific">Alkaliphilus pronyensis</name>
    <dbReference type="NCBI Taxonomy" id="1482732"/>
    <lineage>
        <taxon>Bacteria</taxon>
        <taxon>Bacillati</taxon>
        <taxon>Bacillota</taxon>
        <taxon>Clostridia</taxon>
        <taxon>Peptostreptococcales</taxon>
        <taxon>Natronincolaceae</taxon>
        <taxon>Alkaliphilus</taxon>
    </lineage>
</organism>